<accession>A0A6C0CJ01</accession>
<dbReference type="PROSITE" id="PS50011">
    <property type="entry name" value="PROTEIN_KINASE_DOM"/>
    <property type="match status" value="1"/>
</dbReference>
<dbReference type="InterPro" id="IPR011009">
    <property type="entry name" value="Kinase-like_dom_sf"/>
</dbReference>
<keyword evidence="1" id="KW-0547">Nucleotide-binding</keyword>
<dbReference type="PANTHER" id="PTHR24055">
    <property type="entry name" value="MITOGEN-ACTIVATED PROTEIN KINASE"/>
    <property type="match status" value="1"/>
</dbReference>
<dbReference type="Pfam" id="PF00069">
    <property type="entry name" value="Pkinase"/>
    <property type="match status" value="1"/>
</dbReference>
<dbReference type="InterPro" id="IPR000719">
    <property type="entry name" value="Prot_kinase_dom"/>
</dbReference>
<dbReference type="InterPro" id="IPR008271">
    <property type="entry name" value="Ser/Thr_kinase_AS"/>
</dbReference>
<evidence type="ECO:0000256" key="2">
    <source>
        <dbReference type="ARBA" id="ARBA00022840"/>
    </source>
</evidence>
<evidence type="ECO:0000256" key="1">
    <source>
        <dbReference type="ARBA" id="ARBA00022741"/>
    </source>
</evidence>
<dbReference type="EMBL" id="MN739415">
    <property type="protein sequence ID" value="QHT03644.1"/>
    <property type="molecule type" value="Genomic_DNA"/>
</dbReference>
<keyword evidence="2" id="KW-0067">ATP-binding</keyword>
<dbReference type="Gene3D" id="1.10.510.10">
    <property type="entry name" value="Transferase(Phosphotransferase) domain 1"/>
    <property type="match status" value="1"/>
</dbReference>
<sequence>MYHFEEEIAKGSYGRVLEVSREGQSYAIKEFIVGDRKRSILGAVHLKEVDALKRCRHPFILQPLAITYTCPYYGRKMSDMTDEIFVVMPLAIDSCFEFKRRDECTVPIAKRFMLQITHALAYLHAHKMCYRDVKSANVLVYKDAKYSDAYNAILCDLGMCKPLTNGHINSEHVGTAAYKAPEVMLSPGIYTYSMDVWSLGVLFIEMINIHIPFNRQPDNKGASRMENTEVLTKIFKHLGSPDMSTFNKMTEGGNTIISYAKISKWKPKPIASLFDASAPKVDEFEEISEGLPNFGTLDEFYDLLQKMLAIDPDCRISMAEVLRHPFFSQVPTDGDSPMWRGLCNPPLIEPKPHILKKIANDEKRNIGLDVISQISVDHCNLGYRIMFLGLDLYDRCLLALEEMSVPQERTTDDTFLESESGQFLSTTSVQKGESERGQKIVKVDETDVGLLAYTCCYIACKYFMDEITPDIRMLFPKTSCYEDSRVIQMEKTILMELVKWETYRPTVYDLLDQKTNPATLFVLLKKKTNVYGHSIAKIASQFAKLAQ</sequence>
<dbReference type="SUPFAM" id="SSF56112">
    <property type="entry name" value="Protein kinase-like (PK-like)"/>
    <property type="match status" value="1"/>
</dbReference>
<dbReference type="Gene3D" id="3.30.200.20">
    <property type="entry name" value="Phosphorylase Kinase, domain 1"/>
    <property type="match status" value="1"/>
</dbReference>
<name>A0A6C0CJ01_9ZZZZ</name>
<reference evidence="4" key="1">
    <citation type="journal article" date="2020" name="Nature">
        <title>Giant virus diversity and host interactions through global metagenomics.</title>
        <authorList>
            <person name="Schulz F."/>
            <person name="Roux S."/>
            <person name="Paez-Espino D."/>
            <person name="Jungbluth S."/>
            <person name="Walsh D.A."/>
            <person name="Denef V.J."/>
            <person name="McMahon K.D."/>
            <person name="Konstantinidis K.T."/>
            <person name="Eloe-Fadrosh E.A."/>
            <person name="Kyrpides N.C."/>
            <person name="Woyke T."/>
        </authorList>
    </citation>
    <scope>NUCLEOTIDE SEQUENCE</scope>
    <source>
        <strain evidence="4">GVMAG-M-3300021079-18</strain>
    </source>
</reference>
<dbReference type="GO" id="GO:0004672">
    <property type="term" value="F:protein kinase activity"/>
    <property type="evidence" value="ECO:0007669"/>
    <property type="project" value="InterPro"/>
</dbReference>
<dbReference type="AlphaFoldDB" id="A0A6C0CJ01"/>
<protein>
    <recommendedName>
        <fullName evidence="3">Protein kinase domain-containing protein</fullName>
    </recommendedName>
</protein>
<feature type="domain" description="Protein kinase" evidence="3">
    <location>
        <begin position="2"/>
        <end position="327"/>
    </location>
</feature>
<dbReference type="PROSITE" id="PS00108">
    <property type="entry name" value="PROTEIN_KINASE_ST"/>
    <property type="match status" value="1"/>
</dbReference>
<evidence type="ECO:0000313" key="4">
    <source>
        <dbReference type="EMBL" id="QHT03644.1"/>
    </source>
</evidence>
<dbReference type="Gene3D" id="1.10.472.10">
    <property type="entry name" value="Cyclin-like"/>
    <property type="match status" value="1"/>
</dbReference>
<dbReference type="GO" id="GO:0005524">
    <property type="term" value="F:ATP binding"/>
    <property type="evidence" value="ECO:0007669"/>
    <property type="project" value="UniProtKB-KW"/>
</dbReference>
<organism evidence="4">
    <name type="scientific">viral metagenome</name>
    <dbReference type="NCBI Taxonomy" id="1070528"/>
    <lineage>
        <taxon>unclassified sequences</taxon>
        <taxon>metagenomes</taxon>
        <taxon>organismal metagenomes</taxon>
    </lineage>
</organism>
<evidence type="ECO:0000259" key="3">
    <source>
        <dbReference type="PROSITE" id="PS50011"/>
    </source>
</evidence>
<dbReference type="SMART" id="SM00220">
    <property type="entry name" value="S_TKc"/>
    <property type="match status" value="1"/>
</dbReference>
<dbReference type="InterPro" id="IPR050117">
    <property type="entry name" value="MAPK"/>
</dbReference>
<proteinExistence type="predicted"/>